<evidence type="ECO:0000313" key="4">
    <source>
        <dbReference type="Proteomes" id="UP001370490"/>
    </source>
</evidence>
<keyword evidence="4" id="KW-1185">Reference proteome</keyword>
<organism evidence="3 4">
    <name type="scientific">Dillenia turbinata</name>
    <dbReference type="NCBI Taxonomy" id="194707"/>
    <lineage>
        <taxon>Eukaryota</taxon>
        <taxon>Viridiplantae</taxon>
        <taxon>Streptophyta</taxon>
        <taxon>Embryophyta</taxon>
        <taxon>Tracheophyta</taxon>
        <taxon>Spermatophyta</taxon>
        <taxon>Magnoliopsida</taxon>
        <taxon>eudicotyledons</taxon>
        <taxon>Gunneridae</taxon>
        <taxon>Pentapetalae</taxon>
        <taxon>Dilleniales</taxon>
        <taxon>Dilleniaceae</taxon>
        <taxon>Dillenia</taxon>
    </lineage>
</organism>
<dbReference type="AlphaFoldDB" id="A0AAN8W184"/>
<dbReference type="EMBL" id="JBAMMX010000007">
    <property type="protein sequence ID" value="KAK6937182.1"/>
    <property type="molecule type" value="Genomic_DNA"/>
</dbReference>
<dbReference type="InterPro" id="IPR052215">
    <property type="entry name" value="Plant_ABCG"/>
</dbReference>
<comment type="caution">
    <text evidence="3">The sequence shown here is derived from an EMBL/GenBank/DDBJ whole genome shotgun (WGS) entry which is preliminary data.</text>
</comment>
<evidence type="ECO:0000256" key="2">
    <source>
        <dbReference type="ARBA" id="ARBA00022448"/>
    </source>
</evidence>
<evidence type="ECO:0000256" key="1">
    <source>
        <dbReference type="ARBA" id="ARBA00005814"/>
    </source>
</evidence>
<dbReference type="SUPFAM" id="SSF54928">
    <property type="entry name" value="RNA-binding domain, RBD"/>
    <property type="match status" value="1"/>
</dbReference>
<evidence type="ECO:0000313" key="3">
    <source>
        <dbReference type="EMBL" id="KAK6937182.1"/>
    </source>
</evidence>
<dbReference type="PANTHER" id="PTHR48042:SF18">
    <property type="entry name" value="ABC TRANSPORTER G FAMILY MEMBER 12"/>
    <property type="match status" value="1"/>
</dbReference>
<dbReference type="Gene3D" id="3.30.70.330">
    <property type="match status" value="1"/>
</dbReference>
<proteinExistence type="inferred from homology"/>
<comment type="similarity">
    <text evidence="1">Belongs to the ABC transporter superfamily. ABCG family. Eye pigment precursor importer (TC 3.A.1.204) subfamily.</text>
</comment>
<dbReference type="InterPro" id="IPR012677">
    <property type="entry name" value="Nucleotide-bd_a/b_plait_sf"/>
</dbReference>
<keyword evidence="2" id="KW-0813">Transport</keyword>
<dbReference type="InterPro" id="IPR035979">
    <property type="entry name" value="RBD_domain_sf"/>
</dbReference>
<dbReference type="Proteomes" id="UP001370490">
    <property type="component" value="Unassembled WGS sequence"/>
</dbReference>
<sequence length="179" mass="20756">MVYNPYYIGGGLTIQHQHYNYDSGINTLFISGLPDDVKPHEIHNLFRHRPSFDSCQLLYTGHGNQAVKQVSEANNDKYERAICQFYATRSYANHANYVQAMRKSLTEQFFAKAGFPCPSKINPSDHFLYCINSDFDIEIRLDLDPFNDLATSEIKVILVEKYKQSKYTERQNLRLQTSE</sequence>
<reference evidence="3 4" key="1">
    <citation type="submission" date="2023-12" db="EMBL/GenBank/DDBJ databases">
        <title>A high-quality genome assembly for Dillenia turbinata (Dilleniales).</title>
        <authorList>
            <person name="Chanderbali A."/>
        </authorList>
    </citation>
    <scope>NUCLEOTIDE SEQUENCE [LARGE SCALE GENOMIC DNA]</scope>
    <source>
        <strain evidence="3">LSX21</strain>
        <tissue evidence="3">Leaf</tissue>
    </source>
</reference>
<accession>A0AAN8W184</accession>
<gene>
    <name evidence="3" type="ORF">RJ641_034212</name>
</gene>
<protein>
    <submittedName>
        <fullName evidence="3">Uncharacterized protein</fullName>
    </submittedName>
</protein>
<name>A0AAN8W184_9MAGN</name>
<dbReference type="GO" id="GO:0003676">
    <property type="term" value="F:nucleic acid binding"/>
    <property type="evidence" value="ECO:0007669"/>
    <property type="project" value="InterPro"/>
</dbReference>
<dbReference type="PANTHER" id="PTHR48042">
    <property type="entry name" value="ABC TRANSPORTER G FAMILY MEMBER 11"/>
    <property type="match status" value="1"/>
</dbReference>